<gene>
    <name evidence="2" type="ORF">OESDEN_13776</name>
</gene>
<protein>
    <recommendedName>
        <fullName evidence="4">Surfactant protein B</fullName>
    </recommendedName>
</protein>
<proteinExistence type="predicted"/>
<organism evidence="2 3">
    <name type="scientific">Oesophagostomum dentatum</name>
    <name type="common">Nodular worm</name>
    <dbReference type="NCBI Taxonomy" id="61180"/>
    <lineage>
        <taxon>Eukaryota</taxon>
        <taxon>Metazoa</taxon>
        <taxon>Ecdysozoa</taxon>
        <taxon>Nematoda</taxon>
        <taxon>Chromadorea</taxon>
        <taxon>Rhabditida</taxon>
        <taxon>Rhabditina</taxon>
        <taxon>Rhabditomorpha</taxon>
        <taxon>Strongyloidea</taxon>
        <taxon>Strongylidae</taxon>
        <taxon>Oesophagostomum</taxon>
    </lineage>
</organism>
<keyword evidence="1" id="KW-0732">Signal</keyword>
<evidence type="ECO:0000256" key="1">
    <source>
        <dbReference type="SAM" id="SignalP"/>
    </source>
</evidence>
<accession>A0A0B1SMB0</accession>
<keyword evidence="3" id="KW-1185">Reference proteome</keyword>
<dbReference type="EMBL" id="KN560313">
    <property type="protein sequence ID" value="KHJ86473.1"/>
    <property type="molecule type" value="Genomic_DNA"/>
</dbReference>
<reference evidence="2 3" key="1">
    <citation type="submission" date="2014-03" db="EMBL/GenBank/DDBJ databases">
        <title>Draft genome of the hookworm Oesophagostomum dentatum.</title>
        <authorList>
            <person name="Mitreva M."/>
        </authorList>
    </citation>
    <scope>NUCLEOTIDE SEQUENCE [LARGE SCALE GENOMIC DNA]</scope>
    <source>
        <strain evidence="2 3">OD-Hann</strain>
    </source>
</reference>
<feature type="chain" id="PRO_5012700759" description="Surfactant protein B" evidence="1">
    <location>
        <begin position="16"/>
        <end position="177"/>
    </location>
</feature>
<name>A0A0B1SMB0_OESDE</name>
<feature type="signal peptide" evidence="1">
    <location>
        <begin position="1"/>
        <end position="15"/>
    </location>
</feature>
<evidence type="ECO:0000313" key="2">
    <source>
        <dbReference type="EMBL" id="KHJ86473.1"/>
    </source>
</evidence>
<dbReference type="AlphaFoldDB" id="A0A0B1SMB0"/>
<dbReference type="OrthoDB" id="5873843at2759"/>
<sequence>MRRLVLFFLAAICSATELTNDELAKYGNEIFNDCTSCNLMNSAKEYPDLLKQITIGISMLPDSLKSQAMLIIQDWSAKLATNPPSDCKKVCVDTKSTEKACKALDIVAKHISDQLLAYQADEAKKCMGKKECLEEVTSNNELIVLGVKQMVLLVSAYVDPKNSCGEEQFAKAEAIDQ</sequence>
<evidence type="ECO:0008006" key="4">
    <source>
        <dbReference type="Google" id="ProtNLM"/>
    </source>
</evidence>
<dbReference type="Proteomes" id="UP000053660">
    <property type="component" value="Unassembled WGS sequence"/>
</dbReference>
<evidence type="ECO:0000313" key="3">
    <source>
        <dbReference type="Proteomes" id="UP000053660"/>
    </source>
</evidence>